<evidence type="ECO:0000313" key="2">
    <source>
        <dbReference type="Proteomes" id="UP000178248"/>
    </source>
</evidence>
<dbReference type="AlphaFoldDB" id="A0A1G2BP70"/>
<accession>A0A1G2BP70</accession>
<dbReference type="Proteomes" id="UP000178248">
    <property type="component" value="Unassembled WGS sequence"/>
</dbReference>
<organism evidence="1 2">
    <name type="scientific">Candidatus Komeilibacteria bacterium RIFCSPLOWO2_01_FULL_52_15</name>
    <dbReference type="NCBI Taxonomy" id="1798551"/>
    <lineage>
        <taxon>Bacteria</taxon>
        <taxon>Candidatus Komeiliibacteriota</taxon>
    </lineage>
</organism>
<dbReference type="InterPro" id="IPR011051">
    <property type="entry name" value="RmlC_Cupin_sf"/>
</dbReference>
<dbReference type="Gene3D" id="2.60.120.10">
    <property type="entry name" value="Jelly Rolls"/>
    <property type="match status" value="1"/>
</dbReference>
<dbReference type="EMBL" id="MHKM01000044">
    <property type="protein sequence ID" value="OGY90566.1"/>
    <property type="molecule type" value="Genomic_DNA"/>
</dbReference>
<protein>
    <submittedName>
        <fullName evidence="1">Cupin</fullName>
    </submittedName>
</protein>
<gene>
    <name evidence="1" type="ORF">A3B30_00910</name>
</gene>
<dbReference type="InterPro" id="IPR014710">
    <property type="entry name" value="RmlC-like_jellyroll"/>
</dbReference>
<dbReference type="SUPFAM" id="SSF51182">
    <property type="entry name" value="RmlC-like cupins"/>
    <property type="match status" value="1"/>
</dbReference>
<comment type="caution">
    <text evidence="1">The sequence shown here is derived from an EMBL/GenBank/DDBJ whole genome shotgun (WGS) entry which is preliminary data.</text>
</comment>
<sequence length="123" mass="13443">MKKMSKKMEVKSFTSPDEVRTFEKGKVELVKIGGAMVGKATFDPGWKWSAHVKPLAKTEWCEAPHFQYLVSGTMHVVMADGTETDLTPGSVSLLPSGHDAWVVGNEPVVGVDFQGMVDYAKKA</sequence>
<name>A0A1G2BP70_9BACT</name>
<proteinExistence type="predicted"/>
<reference evidence="1 2" key="1">
    <citation type="journal article" date="2016" name="Nat. Commun.">
        <title>Thousands of microbial genomes shed light on interconnected biogeochemical processes in an aquifer system.</title>
        <authorList>
            <person name="Anantharaman K."/>
            <person name="Brown C.T."/>
            <person name="Hug L.A."/>
            <person name="Sharon I."/>
            <person name="Castelle C.J."/>
            <person name="Probst A.J."/>
            <person name="Thomas B.C."/>
            <person name="Singh A."/>
            <person name="Wilkins M.J."/>
            <person name="Karaoz U."/>
            <person name="Brodie E.L."/>
            <person name="Williams K.H."/>
            <person name="Hubbard S.S."/>
            <person name="Banfield J.F."/>
        </authorList>
    </citation>
    <scope>NUCLEOTIDE SEQUENCE [LARGE SCALE GENOMIC DNA]</scope>
</reference>
<dbReference type="CDD" id="cd06990">
    <property type="entry name" value="cupin_DUF861"/>
    <property type="match status" value="1"/>
</dbReference>
<evidence type="ECO:0000313" key="1">
    <source>
        <dbReference type="EMBL" id="OGY90566.1"/>
    </source>
</evidence>